<dbReference type="InterPro" id="IPR009003">
    <property type="entry name" value="Peptidase_S1_PA"/>
</dbReference>
<evidence type="ECO:0000313" key="2">
    <source>
        <dbReference type="EMBL" id="PWK15082.1"/>
    </source>
</evidence>
<dbReference type="Gene3D" id="2.60.60.30">
    <property type="entry name" value="sav2460 like domains"/>
    <property type="match status" value="1"/>
</dbReference>
<proteinExistence type="predicted"/>
<dbReference type="GeneID" id="60253800"/>
<dbReference type="PANTHER" id="PTHR43019:SF23">
    <property type="entry name" value="PROTEASE DO-LIKE 5, CHLOROPLASTIC"/>
    <property type="match status" value="1"/>
</dbReference>
<dbReference type="PANTHER" id="PTHR43019">
    <property type="entry name" value="SERINE ENDOPROTEASE DEGS"/>
    <property type="match status" value="1"/>
</dbReference>
<keyword evidence="3" id="KW-1185">Reference proteome</keyword>
<gene>
    <name evidence="2" type="ORF">C8D84_10124</name>
</gene>
<name>A0A2V2A5E9_PSYIM</name>
<sequence length="414" mass="44782">MTAQTTLVLGANTVIATANCSVAFSTTNQSKFGEQLGLLWLPLDEHRKAACSPAYIHEPKEWAQLNSKDDPNAWQLDLPALFDKQGASFLQLIAYVYHEPSLNLPAVELSKVNLTLNEGDICYEFTASERHVKAAIILEIYRRNGQFKCRALGESSTQGLASLEHHVQVSLDMRPPDTHALIQDAQRAQQQGYPNSDARPPRQVQSGETWTGTAFAIDPYHLLTCYHVIESAAMIGVRQQGQPDREAQVVLSDIGSDSAIIRVSEPLPSYLPLAQRCTDNLGETITTLGFPLSGLSSQLQVTQGCISGLTGFGDDIRYLQFTAPIQPGSSGSPLLLPTGEVIGMVTSSLVHEHAQNMNYAVKFQLLSALLASAGISLDNSSSSYGMSRTTAAPLTTPQLSKQSRGALWLVGCQG</sequence>
<evidence type="ECO:0000256" key="1">
    <source>
        <dbReference type="SAM" id="MobiDB-lite"/>
    </source>
</evidence>
<dbReference type="SUPFAM" id="SSF50494">
    <property type="entry name" value="Trypsin-like serine proteases"/>
    <property type="match status" value="1"/>
</dbReference>
<feature type="region of interest" description="Disordered" evidence="1">
    <location>
        <begin position="185"/>
        <end position="206"/>
    </location>
</feature>
<evidence type="ECO:0000313" key="3">
    <source>
        <dbReference type="Proteomes" id="UP000245655"/>
    </source>
</evidence>
<comment type="caution">
    <text evidence="2">The sequence shown here is derived from an EMBL/GenBank/DDBJ whole genome shotgun (WGS) entry which is preliminary data.</text>
</comment>
<dbReference type="Proteomes" id="UP000245655">
    <property type="component" value="Unassembled WGS sequence"/>
</dbReference>
<reference evidence="2 3" key="1">
    <citation type="submission" date="2018-05" db="EMBL/GenBank/DDBJ databases">
        <title>Genomic Encyclopedia of Type Strains, Phase IV (KMG-IV): sequencing the most valuable type-strain genomes for metagenomic binning, comparative biology and taxonomic classification.</title>
        <authorList>
            <person name="Goeker M."/>
        </authorList>
    </citation>
    <scope>NUCLEOTIDE SEQUENCE [LARGE SCALE GENOMIC DNA]</scope>
    <source>
        <strain evidence="2 3">DSM 7229</strain>
    </source>
</reference>
<dbReference type="Gene3D" id="2.40.10.10">
    <property type="entry name" value="Trypsin-like serine proteases"/>
    <property type="match status" value="2"/>
</dbReference>
<dbReference type="RefSeq" id="WP_109589150.1">
    <property type="nucleotide sequence ID" value="NZ_CAJGZY010000001.1"/>
</dbReference>
<dbReference type="EMBL" id="QGGM01000001">
    <property type="protein sequence ID" value="PWK15082.1"/>
    <property type="molecule type" value="Genomic_DNA"/>
</dbReference>
<dbReference type="Pfam" id="PF13365">
    <property type="entry name" value="Trypsin_2"/>
    <property type="match status" value="1"/>
</dbReference>
<accession>A0A2V2A5E9</accession>
<protein>
    <submittedName>
        <fullName evidence="2">Trypsin-like peptidase</fullName>
    </submittedName>
</protein>
<dbReference type="AlphaFoldDB" id="A0A2V2A5E9"/>
<dbReference type="InterPro" id="IPR043504">
    <property type="entry name" value="Peptidase_S1_PA_chymotrypsin"/>
</dbReference>
<organism evidence="2 3">
    <name type="scientific">Psychrobacter immobilis</name>
    <dbReference type="NCBI Taxonomy" id="498"/>
    <lineage>
        <taxon>Bacteria</taxon>
        <taxon>Pseudomonadati</taxon>
        <taxon>Pseudomonadota</taxon>
        <taxon>Gammaproteobacteria</taxon>
        <taxon>Moraxellales</taxon>
        <taxon>Moraxellaceae</taxon>
        <taxon>Psychrobacter</taxon>
    </lineage>
</organism>